<feature type="binding site" evidence="15">
    <location>
        <position position="456"/>
    </location>
    <ligand>
        <name>Zn(2+)</name>
        <dbReference type="ChEBI" id="CHEBI:29105"/>
        <note>catalytic</note>
    </ligand>
</feature>
<feature type="region of interest" description="Disordered" evidence="17">
    <location>
        <begin position="623"/>
        <end position="666"/>
    </location>
</feature>
<feature type="region of interest" description="Disordered" evidence="17">
    <location>
        <begin position="80"/>
        <end position="106"/>
    </location>
</feature>
<dbReference type="EC" id="3.4.24.-" evidence="15"/>
<dbReference type="EMBL" id="FMUN01000001">
    <property type="protein sequence ID" value="SCX77245.1"/>
    <property type="molecule type" value="Genomic_DNA"/>
</dbReference>
<keyword evidence="11 15" id="KW-1133">Transmembrane helix</keyword>
<evidence type="ECO:0000256" key="14">
    <source>
        <dbReference type="ARBA" id="ARBA00061570"/>
    </source>
</evidence>
<evidence type="ECO:0000256" key="2">
    <source>
        <dbReference type="ARBA" id="ARBA00010044"/>
    </source>
</evidence>
<dbReference type="GO" id="GO:0005524">
    <property type="term" value="F:ATP binding"/>
    <property type="evidence" value="ECO:0007669"/>
    <property type="project" value="UniProtKB-UniRule"/>
</dbReference>
<evidence type="ECO:0000256" key="11">
    <source>
        <dbReference type="ARBA" id="ARBA00022989"/>
    </source>
</evidence>
<evidence type="ECO:0000256" key="7">
    <source>
        <dbReference type="ARBA" id="ARBA00022741"/>
    </source>
</evidence>
<dbReference type="Pfam" id="PF17862">
    <property type="entry name" value="AAA_lid_3"/>
    <property type="match status" value="1"/>
</dbReference>
<proteinExistence type="inferred from homology"/>
<evidence type="ECO:0000256" key="12">
    <source>
        <dbReference type="ARBA" id="ARBA00023049"/>
    </source>
</evidence>
<dbReference type="Pfam" id="PF06480">
    <property type="entry name" value="FtsH_ext"/>
    <property type="match status" value="1"/>
</dbReference>
<gene>
    <name evidence="15" type="primary">ftsH</name>
    <name evidence="19" type="ORF">SAMN05661077_0353</name>
</gene>
<keyword evidence="7 15" id="KW-0547">Nucleotide-binding</keyword>
<dbReference type="GO" id="GO:0016887">
    <property type="term" value="F:ATP hydrolysis activity"/>
    <property type="evidence" value="ECO:0007669"/>
    <property type="project" value="UniProtKB-UniRule"/>
</dbReference>
<dbReference type="HAMAP" id="MF_01458">
    <property type="entry name" value="FtsH"/>
    <property type="match status" value="1"/>
</dbReference>
<evidence type="ECO:0000256" key="6">
    <source>
        <dbReference type="ARBA" id="ARBA00022723"/>
    </source>
</evidence>
<protein>
    <recommendedName>
        <fullName evidence="15">ATP-dependent zinc metalloprotease FtsH</fullName>
        <ecNumber evidence="15">3.4.24.-</ecNumber>
    </recommendedName>
</protein>
<dbReference type="InterPro" id="IPR003593">
    <property type="entry name" value="AAA+_ATPase"/>
</dbReference>
<feature type="domain" description="AAA+ ATPase" evidence="18">
    <location>
        <begin position="223"/>
        <end position="362"/>
    </location>
</feature>
<keyword evidence="19" id="KW-0131">Cell cycle</keyword>
<evidence type="ECO:0000256" key="1">
    <source>
        <dbReference type="ARBA" id="ARBA00004370"/>
    </source>
</evidence>
<dbReference type="InterPro" id="IPR003960">
    <property type="entry name" value="ATPase_AAA_CS"/>
</dbReference>
<dbReference type="Pfam" id="PF01434">
    <property type="entry name" value="Peptidase_M41"/>
    <property type="match status" value="1"/>
</dbReference>
<dbReference type="GO" id="GO:0030163">
    <property type="term" value="P:protein catabolic process"/>
    <property type="evidence" value="ECO:0007669"/>
    <property type="project" value="UniProtKB-UniRule"/>
</dbReference>
<dbReference type="InterPro" id="IPR003959">
    <property type="entry name" value="ATPase_AAA_core"/>
</dbReference>
<keyword evidence="10 15" id="KW-0067">ATP-binding</keyword>
<dbReference type="Gene3D" id="3.40.50.300">
    <property type="entry name" value="P-loop containing nucleotide triphosphate hydrolases"/>
    <property type="match status" value="1"/>
</dbReference>
<dbReference type="Gene3D" id="1.20.58.760">
    <property type="entry name" value="Peptidase M41"/>
    <property type="match status" value="1"/>
</dbReference>
<evidence type="ECO:0000256" key="16">
    <source>
        <dbReference type="RuleBase" id="RU003651"/>
    </source>
</evidence>
<evidence type="ECO:0000256" key="17">
    <source>
        <dbReference type="SAM" id="MobiDB-lite"/>
    </source>
</evidence>
<evidence type="ECO:0000259" key="18">
    <source>
        <dbReference type="SMART" id="SM00382"/>
    </source>
</evidence>
<sequence length="666" mass="73252">MAQTNQEGGSPEGTPEGPVPPREQWRYWIWFLVLGLLFGYFLWLGGQGGSRLELSYTQFKAEVRAGTVAEVTVRGQQIDGRYSPDARPVTEQARGDGAPSRFTTAKPPFEDPRLMDLLEENGVAVTAVPQQDSLLGPLLIGLLPLLVIIGLIWFAGRRMQNQLGGMGQQISGFTKSQAKRYEKSASSITFEDVAGSENAKRDLQELVDYLREPERFRKLGAEIPHGVLLMGPPGTGKTLMAKAVAGEAEVPFFSISGSQFVEMFVGVGASRVRDMFNDAKKEAPAIIFIDEIDAVGRQRGAGLGGGHDEREQTLNQILAEMDGFESDESIVVMAATNRPDVLDSALLRPGRFDRKVTLERPPKQAREAILKVHARDVPLADDVDLGTIAARTVGFSGADLENLVNEAALFAARARKEAVDREDFDQARDKILFGSEREDLLQEEEKRRIAYHESGHTLVARLLKETDPLKKVTIIPRGQALGATEQVPEEDRYNYTLGYLRARLAVMLGGRVAEKVRFNDFSTGAHDDLKQTTRLARQMVTQWGMSEKVGPVAFREGEEHVFLGREMAQPKDYSEHTAQLIDQEVHDLIAAQEGRAEDILTRNRERLDALAEALLERETLEAEEIDAILGLEPEDRGEEEGAAPEGRAGSNASPSSVHSEGDSGAS</sequence>
<dbReference type="Gene3D" id="1.10.8.60">
    <property type="match status" value="1"/>
</dbReference>
<keyword evidence="6 15" id="KW-0479">Metal-binding</keyword>
<dbReference type="PANTHER" id="PTHR23076">
    <property type="entry name" value="METALLOPROTEASE M41 FTSH"/>
    <property type="match status" value="1"/>
</dbReference>
<dbReference type="PANTHER" id="PTHR23076:SF97">
    <property type="entry name" value="ATP-DEPENDENT ZINC METALLOPROTEASE YME1L1"/>
    <property type="match status" value="1"/>
</dbReference>
<keyword evidence="8 15" id="KW-0378">Hydrolase</keyword>
<dbReference type="InterPro" id="IPR005936">
    <property type="entry name" value="FtsH"/>
</dbReference>
<name>A0A1G5AHB1_9GAMM</name>
<evidence type="ECO:0000313" key="20">
    <source>
        <dbReference type="Proteomes" id="UP000183104"/>
    </source>
</evidence>
<dbReference type="InterPro" id="IPR037219">
    <property type="entry name" value="Peptidase_M41-like"/>
</dbReference>
<dbReference type="RefSeq" id="WP_074471180.1">
    <property type="nucleotide sequence ID" value="NZ_FMUN01000001.1"/>
</dbReference>
<feature type="binding site" evidence="15">
    <location>
        <position position="452"/>
    </location>
    <ligand>
        <name>Zn(2+)</name>
        <dbReference type="ChEBI" id="CHEBI:29105"/>
        <note>catalytic</note>
    </ligand>
</feature>
<dbReference type="GO" id="GO:0008270">
    <property type="term" value="F:zinc ion binding"/>
    <property type="evidence" value="ECO:0007669"/>
    <property type="project" value="UniProtKB-UniRule"/>
</dbReference>
<dbReference type="Gene3D" id="3.30.720.210">
    <property type="match status" value="1"/>
</dbReference>
<evidence type="ECO:0000313" key="19">
    <source>
        <dbReference type="EMBL" id="SCX77245.1"/>
    </source>
</evidence>
<dbReference type="GO" id="GO:0006508">
    <property type="term" value="P:proteolysis"/>
    <property type="evidence" value="ECO:0007669"/>
    <property type="project" value="UniProtKB-KW"/>
</dbReference>
<keyword evidence="4 15" id="KW-0645">Protease</keyword>
<evidence type="ECO:0000256" key="13">
    <source>
        <dbReference type="ARBA" id="ARBA00023136"/>
    </source>
</evidence>
<evidence type="ECO:0000256" key="3">
    <source>
        <dbReference type="ARBA" id="ARBA00022475"/>
    </source>
</evidence>
<dbReference type="SUPFAM" id="SSF140990">
    <property type="entry name" value="FtsH protease domain-like"/>
    <property type="match status" value="1"/>
</dbReference>
<dbReference type="FunFam" id="1.10.8.60:FF:000001">
    <property type="entry name" value="ATP-dependent zinc metalloprotease FtsH"/>
    <property type="match status" value="1"/>
</dbReference>
<feature type="active site" evidence="15">
    <location>
        <position position="453"/>
    </location>
</feature>
<evidence type="ECO:0000256" key="15">
    <source>
        <dbReference type="HAMAP-Rule" id="MF_01458"/>
    </source>
</evidence>
<dbReference type="NCBIfam" id="TIGR01241">
    <property type="entry name" value="FtsH_fam"/>
    <property type="match status" value="1"/>
</dbReference>
<accession>A0A1G5AHB1</accession>
<reference evidence="20" key="1">
    <citation type="submission" date="2016-10" db="EMBL/GenBank/DDBJ databases">
        <authorList>
            <person name="Varghese N."/>
        </authorList>
    </citation>
    <scope>NUCLEOTIDE SEQUENCE [LARGE SCALE GENOMIC DNA]</scope>
    <source>
        <strain evidence="20">HL 19</strain>
    </source>
</reference>
<dbReference type="CDD" id="cd19501">
    <property type="entry name" value="RecA-like_FtsH"/>
    <property type="match status" value="1"/>
</dbReference>
<keyword evidence="19" id="KW-0132">Cell division</keyword>
<comment type="similarity">
    <text evidence="14 15">In the central section; belongs to the AAA ATPase family.</text>
</comment>
<comment type="similarity">
    <text evidence="2 15">In the C-terminal section; belongs to the peptidase M41 family.</text>
</comment>
<feature type="binding site" evidence="15">
    <location>
        <begin position="231"/>
        <end position="238"/>
    </location>
    <ligand>
        <name>ATP</name>
        <dbReference type="ChEBI" id="CHEBI:30616"/>
    </ligand>
</feature>
<keyword evidence="20" id="KW-1185">Reference proteome</keyword>
<keyword evidence="3 15" id="KW-1003">Cell membrane</keyword>
<evidence type="ECO:0000256" key="8">
    <source>
        <dbReference type="ARBA" id="ARBA00022801"/>
    </source>
</evidence>
<dbReference type="PROSITE" id="PS00674">
    <property type="entry name" value="AAA"/>
    <property type="match status" value="1"/>
</dbReference>
<dbReference type="SMART" id="SM00382">
    <property type="entry name" value="AAA"/>
    <property type="match status" value="1"/>
</dbReference>
<dbReference type="GO" id="GO:0004222">
    <property type="term" value="F:metalloendopeptidase activity"/>
    <property type="evidence" value="ECO:0007669"/>
    <property type="project" value="InterPro"/>
</dbReference>
<keyword evidence="13 15" id="KW-0472">Membrane</keyword>
<dbReference type="GO" id="GO:0005886">
    <property type="term" value="C:plasma membrane"/>
    <property type="evidence" value="ECO:0007669"/>
    <property type="project" value="UniProtKB-SubCell"/>
</dbReference>
<dbReference type="InterPro" id="IPR011546">
    <property type="entry name" value="Pept_M41_FtsH_extracell"/>
</dbReference>
<dbReference type="GO" id="GO:0004176">
    <property type="term" value="F:ATP-dependent peptidase activity"/>
    <property type="evidence" value="ECO:0007669"/>
    <property type="project" value="InterPro"/>
</dbReference>
<comment type="function">
    <text evidence="15">Acts as a processive, ATP-dependent zinc metallopeptidase for both cytoplasmic and membrane proteins. Plays a role in the quality control of integral membrane proteins.</text>
</comment>
<dbReference type="InterPro" id="IPR000642">
    <property type="entry name" value="Peptidase_M41"/>
</dbReference>
<dbReference type="GO" id="GO:0051301">
    <property type="term" value="P:cell division"/>
    <property type="evidence" value="ECO:0007669"/>
    <property type="project" value="UniProtKB-KW"/>
</dbReference>
<keyword evidence="12 15" id="KW-0482">Metalloprotease</keyword>
<dbReference type="STRING" id="381306.AN478_12515"/>
<feature type="transmembrane region" description="Helical" evidence="15">
    <location>
        <begin position="27"/>
        <end position="46"/>
    </location>
</feature>
<evidence type="ECO:0000256" key="5">
    <source>
        <dbReference type="ARBA" id="ARBA00022692"/>
    </source>
</evidence>
<feature type="transmembrane region" description="Helical" evidence="15">
    <location>
        <begin position="134"/>
        <end position="156"/>
    </location>
</feature>
<dbReference type="FunFam" id="1.20.58.760:FF:000001">
    <property type="entry name" value="ATP-dependent zinc metalloprotease FtsH"/>
    <property type="match status" value="1"/>
</dbReference>
<comment type="subcellular location">
    <subcellularLocation>
        <location evidence="15">Cell membrane</location>
        <topology evidence="15">Multi-pass membrane protein</topology>
        <orientation evidence="15">Cytoplasmic side</orientation>
    </subcellularLocation>
    <subcellularLocation>
        <location evidence="1">Membrane</location>
    </subcellularLocation>
</comment>
<comment type="subunit">
    <text evidence="15">Homohexamer.</text>
</comment>
<feature type="binding site" evidence="15">
    <location>
        <position position="528"/>
    </location>
    <ligand>
        <name>Zn(2+)</name>
        <dbReference type="ChEBI" id="CHEBI:29105"/>
        <note>catalytic</note>
    </ligand>
</feature>
<keyword evidence="9 15" id="KW-0862">Zinc</keyword>
<dbReference type="InterPro" id="IPR027417">
    <property type="entry name" value="P-loop_NTPase"/>
</dbReference>
<dbReference type="SUPFAM" id="SSF52540">
    <property type="entry name" value="P-loop containing nucleoside triphosphate hydrolases"/>
    <property type="match status" value="1"/>
</dbReference>
<dbReference type="OrthoDB" id="9809379at2"/>
<evidence type="ECO:0000256" key="9">
    <source>
        <dbReference type="ARBA" id="ARBA00022833"/>
    </source>
</evidence>
<comment type="similarity">
    <text evidence="16">Belongs to the AAA ATPase family.</text>
</comment>
<comment type="cofactor">
    <cofactor evidence="15">
        <name>Zn(2+)</name>
        <dbReference type="ChEBI" id="CHEBI:29105"/>
    </cofactor>
    <text evidence="15">Binds 1 zinc ion per subunit.</text>
</comment>
<dbReference type="Proteomes" id="UP000183104">
    <property type="component" value="Unassembled WGS sequence"/>
</dbReference>
<evidence type="ECO:0000256" key="4">
    <source>
        <dbReference type="ARBA" id="ARBA00022670"/>
    </source>
</evidence>
<evidence type="ECO:0000256" key="10">
    <source>
        <dbReference type="ARBA" id="ARBA00022840"/>
    </source>
</evidence>
<dbReference type="InterPro" id="IPR041569">
    <property type="entry name" value="AAA_lid_3"/>
</dbReference>
<organism evidence="19 20">
    <name type="scientific">Thiohalorhabdus denitrificans</name>
    <dbReference type="NCBI Taxonomy" id="381306"/>
    <lineage>
        <taxon>Bacteria</taxon>
        <taxon>Pseudomonadati</taxon>
        <taxon>Pseudomonadota</taxon>
        <taxon>Gammaproteobacteria</taxon>
        <taxon>Thiohalorhabdales</taxon>
        <taxon>Thiohalorhabdaceae</taxon>
        <taxon>Thiohalorhabdus</taxon>
    </lineage>
</organism>
<dbReference type="AlphaFoldDB" id="A0A1G5AHB1"/>
<dbReference type="FunFam" id="3.40.50.300:FF:000001">
    <property type="entry name" value="ATP-dependent zinc metalloprotease FtsH"/>
    <property type="match status" value="1"/>
</dbReference>
<keyword evidence="5 15" id="KW-0812">Transmembrane</keyword>
<dbReference type="Pfam" id="PF00004">
    <property type="entry name" value="AAA"/>
    <property type="match status" value="1"/>
</dbReference>